<proteinExistence type="predicted"/>
<protein>
    <submittedName>
        <fullName evidence="2">Uncharacterized protein</fullName>
    </submittedName>
</protein>
<name>A0A1X2J1R0_9FUNG</name>
<comment type="caution">
    <text evidence="2">The sequence shown here is derived from an EMBL/GenBank/DDBJ whole genome shotgun (WGS) entry which is preliminary data.</text>
</comment>
<dbReference type="AlphaFoldDB" id="A0A1X2J1R0"/>
<evidence type="ECO:0000313" key="2">
    <source>
        <dbReference type="EMBL" id="ORZ25705.1"/>
    </source>
</evidence>
<evidence type="ECO:0000256" key="1">
    <source>
        <dbReference type="SAM" id="Coils"/>
    </source>
</evidence>
<dbReference type="EMBL" id="MCGE01000001">
    <property type="protein sequence ID" value="ORZ25705.1"/>
    <property type="molecule type" value="Genomic_DNA"/>
</dbReference>
<feature type="coiled-coil region" evidence="1">
    <location>
        <begin position="267"/>
        <end position="324"/>
    </location>
</feature>
<gene>
    <name evidence="2" type="ORF">BCR42DRAFT_400718</name>
</gene>
<keyword evidence="3" id="KW-1185">Reference proteome</keyword>
<dbReference type="Proteomes" id="UP000193560">
    <property type="component" value="Unassembled WGS sequence"/>
</dbReference>
<organism evidence="2 3">
    <name type="scientific">Absidia repens</name>
    <dbReference type="NCBI Taxonomy" id="90262"/>
    <lineage>
        <taxon>Eukaryota</taxon>
        <taxon>Fungi</taxon>
        <taxon>Fungi incertae sedis</taxon>
        <taxon>Mucoromycota</taxon>
        <taxon>Mucoromycotina</taxon>
        <taxon>Mucoromycetes</taxon>
        <taxon>Mucorales</taxon>
        <taxon>Cunninghamellaceae</taxon>
        <taxon>Absidia</taxon>
    </lineage>
</organism>
<evidence type="ECO:0000313" key="3">
    <source>
        <dbReference type="Proteomes" id="UP000193560"/>
    </source>
</evidence>
<accession>A0A1X2J1R0</accession>
<reference evidence="2 3" key="1">
    <citation type="submission" date="2016-07" db="EMBL/GenBank/DDBJ databases">
        <title>Pervasive Adenine N6-methylation of Active Genes in Fungi.</title>
        <authorList>
            <consortium name="DOE Joint Genome Institute"/>
            <person name="Mondo S.J."/>
            <person name="Dannebaum R.O."/>
            <person name="Kuo R.C."/>
            <person name="Labutti K."/>
            <person name="Haridas S."/>
            <person name="Kuo A."/>
            <person name="Salamov A."/>
            <person name="Ahrendt S.R."/>
            <person name="Lipzen A."/>
            <person name="Sullivan W."/>
            <person name="Andreopoulos W.B."/>
            <person name="Clum A."/>
            <person name="Lindquist E."/>
            <person name="Daum C."/>
            <person name="Ramamoorthy G.K."/>
            <person name="Gryganskyi A."/>
            <person name="Culley D."/>
            <person name="Magnuson J.K."/>
            <person name="James T.Y."/>
            <person name="O'Malley M.A."/>
            <person name="Stajich J.E."/>
            <person name="Spatafora J.W."/>
            <person name="Visel A."/>
            <person name="Grigoriev I.V."/>
        </authorList>
    </citation>
    <scope>NUCLEOTIDE SEQUENCE [LARGE SCALE GENOMIC DNA]</scope>
    <source>
        <strain evidence="2 3">NRRL 1336</strain>
    </source>
</reference>
<sequence>MDFKKLLDKLQDKVTSPNLPPVIIPQRSLEGRKVSGLSKWRGRLSNVSKPRLFSNNKKDHYTNDASCSSSIHEPTITLLTPTNFQRPHSAAGHINNLDYAQHRQQRPTSCMPTTTVPRRQSRLSVPYVVDYLQPTNCTSYSSMDVYSDDTGSFYNEPLPPPSSRSTWHHLSHDNETHLDYTTVTNHASTSSAEWVSDDDDLTSNHCYSPVFVGNHVTPSVNETLQQHKRDLTSHDGDDHLPAAMPCQEERSHYQLVTLNVANTMMIMREQQLEVQMEKLRIKNQQLEQQMDDVVNGTWTSTTQLIEENDRLELQIRQLQNQQRRMKPLTGGGESLFQDEQEALRHTRAQLGLVEYLEGEPDVMAALNRFKRLLASSC</sequence>
<dbReference type="STRING" id="90262.A0A1X2J1R0"/>
<keyword evidence="1" id="KW-0175">Coiled coil</keyword>
<dbReference type="OrthoDB" id="2252112at2759"/>